<evidence type="ECO:0000313" key="4">
    <source>
        <dbReference type="EMBL" id="VAW39066.1"/>
    </source>
</evidence>
<comment type="similarity">
    <text evidence="1">Belongs to the pirin family.</text>
</comment>
<dbReference type="InterPro" id="IPR011051">
    <property type="entry name" value="RmlC_Cupin_sf"/>
</dbReference>
<feature type="domain" description="Pirin N-terminal" evidence="2">
    <location>
        <begin position="22"/>
        <end position="123"/>
    </location>
</feature>
<organism evidence="4">
    <name type="scientific">hydrothermal vent metagenome</name>
    <dbReference type="NCBI Taxonomy" id="652676"/>
    <lineage>
        <taxon>unclassified sequences</taxon>
        <taxon>metagenomes</taxon>
        <taxon>ecological metagenomes</taxon>
    </lineage>
</organism>
<evidence type="ECO:0000259" key="2">
    <source>
        <dbReference type="Pfam" id="PF02678"/>
    </source>
</evidence>
<dbReference type="PIRSF" id="PIRSF006232">
    <property type="entry name" value="Pirin"/>
    <property type="match status" value="1"/>
</dbReference>
<dbReference type="InterPro" id="IPR012093">
    <property type="entry name" value="Pirin"/>
</dbReference>
<proteinExistence type="inferred from homology"/>
<dbReference type="CDD" id="cd02910">
    <property type="entry name" value="cupin_Yhhw_N"/>
    <property type="match status" value="1"/>
</dbReference>
<dbReference type="Gene3D" id="2.60.120.10">
    <property type="entry name" value="Jelly Rolls"/>
    <property type="match status" value="2"/>
</dbReference>
<gene>
    <name evidence="4" type="ORF">MNBD_DELTA02-876</name>
</gene>
<evidence type="ECO:0000259" key="3">
    <source>
        <dbReference type="Pfam" id="PF17954"/>
    </source>
</evidence>
<dbReference type="PANTHER" id="PTHR43212:SF3">
    <property type="entry name" value="QUERCETIN 2,3-DIOXYGENASE"/>
    <property type="match status" value="1"/>
</dbReference>
<dbReference type="Pfam" id="PF02678">
    <property type="entry name" value="Pirin"/>
    <property type="match status" value="1"/>
</dbReference>
<accession>A0A3B0W386</accession>
<evidence type="ECO:0000256" key="1">
    <source>
        <dbReference type="ARBA" id="ARBA00008416"/>
    </source>
</evidence>
<dbReference type="SUPFAM" id="SSF51182">
    <property type="entry name" value="RmlC-like cupins"/>
    <property type="match status" value="1"/>
</dbReference>
<name>A0A3B0W386_9ZZZZ</name>
<dbReference type="PANTHER" id="PTHR43212">
    <property type="entry name" value="QUERCETIN 2,3-DIOXYGENASE"/>
    <property type="match status" value="1"/>
</dbReference>
<dbReference type="EMBL" id="UOEZ01000083">
    <property type="protein sequence ID" value="VAW39066.1"/>
    <property type="molecule type" value="Genomic_DNA"/>
</dbReference>
<reference evidence="4" key="1">
    <citation type="submission" date="2018-06" db="EMBL/GenBank/DDBJ databases">
        <authorList>
            <person name="Zhirakovskaya E."/>
        </authorList>
    </citation>
    <scope>NUCLEOTIDE SEQUENCE</scope>
</reference>
<dbReference type="InterPro" id="IPR003829">
    <property type="entry name" value="Pirin_N_dom"/>
</dbReference>
<protein>
    <submittedName>
        <fullName evidence="4">Pirin</fullName>
    </submittedName>
</protein>
<feature type="domain" description="Quercetin 2,3-dioxygenase C-terminal cupin" evidence="3">
    <location>
        <begin position="155"/>
        <end position="240"/>
    </location>
</feature>
<dbReference type="AlphaFoldDB" id="A0A3B0W386"/>
<dbReference type="Pfam" id="PF17954">
    <property type="entry name" value="Pirin_C_2"/>
    <property type="match status" value="1"/>
</dbReference>
<dbReference type="InterPro" id="IPR014710">
    <property type="entry name" value="RmlC-like_jellyroll"/>
</dbReference>
<dbReference type="InterPro" id="IPR041602">
    <property type="entry name" value="Quercetinase_C"/>
</dbReference>
<sequence>MDKYKKIAAKELYYLEASDMHPANTYFHFSFAEYYDPKNMNFGVLRVVNDDNVRPGSGFGTHPHENMEIFSYVVSGKLTHRDSAGNHEVLGRGEVQCISAGAGVTHSELNEQDDWCRFLQIWVMPESRGLPVRYDLHKFSLEDRKNRLLHIVSGSKNKGEAPLYLCQDVNAYVSELTEQGVKLSFALGQGRQAYLYCFEGAVDIDRDIILGERDALKIYGKNDIEIASASGRAHFIIIEMPLEKPL</sequence>